<proteinExistence type="predicted"/>
<organism evidence="1 2">
    <name type="scientific">Saliterribacillus persicus</name>
    <dbReference type="NCBI Taxonomy" id="930114"/>
    <lineage>
        <taxon>Bacteria</taxon>
        <taxon>Bacillati</taxon>
        <taxon>Bacillota</taxon>
        <taxon>Bacilli</taxon>
        <taxon>Bacillales</taxon>
        <taxon>Bacillaceae</taxon>
        <taxon>Saliterribacillus</taxon>
    </lineage>
</organism>
<gene>
    <name evidence="1" type="ORF">DFR57_11856</name>
</gene>
<keyword evidence="2" id="KW-1185">Reference proteome</keyword>
<sequence>MGENPFVTYLDQFNVLSPNHAKIYDEYTHDDSSKEYNYSFTIPTKVEQYLRDIFKNKPKNVILTGNAGDGKTRLCRIVHDIFSDIPLTDWPNEGIVEIPFAQGKIRILKDLSELKDDVILKELLNLQTYINTKHAENTYYLIAANEGKLSKFLSTHEELLELREEVKLRFDSHQNNTEFFSIINLLDVTSSVYVNRVLEEWNEENNWSPCNSCAKKNRCVIYHNHLKTSNKDVQAKIVEQYRLLDYLETHITMREMLIHISYILTGGYTCQDIRNADWRELENQTKRVYYQNFYGHEAHKDAFNEMNALKVFKTLDPGNYSLSSIDDFIINGDILGDAVLSHAHKQLFNEELDLQFGFFSKRLRIYRDHNKDNTDTFITDWIYKLRRKVFFELNDENLINTKQLLPYEYIDEYTSLFGNPQKQTHIKRDLINGLNRAFSNRLVRVGKSLYATTENLMIYESFKNKQVRIEEEDERKEIDYIPSRFILRVDGTKLILNLSLFEYLIRLNGGGTHNILHQEVDILIETFKNELIKISEPEDFTLNILRLDKHAGLYIEDEIDLP</sequence>
<dbReference type="InterPro" id="IPR027417">
    <property type="entry name" value="P-loop_NTPase"/>
</dbReference>
<dbReference type="AlphaFoldDB" id="A0A368X6Q6"/>
<dbReference type="RefSeq" id="WP_114354279.1">
    <property type="nucleotide sequence ID" value="NZ_QPJJ01000018.1"/>
</dbReference>
<evidence type="ECO:0000313" key="2">
    <source>
        <dbReference type="Proteomes" id="UP000252585"/>
    </source>
</evidence>
<protein>
    <submittedName>
        <fullName evidence="1">Uncharacterized protein</fullName>
    </submittedName>
</protein>
<dbReference type="OrthoDB" id="9801841at2"/>
<name>A0A368X6Q6_9BACI</name>
<comment type="caution">
    <text evidence="1">The sequence shown here is derived from an EMBL/GenBank/DDBJ whole genome shotgun (WGS) entry which is preliminary data.</text>
</comment>
<dbReference type="SUPFAM" id="SSF52540">
    <property type="entry name" value="P-loop containing nucleoside triphosphate hydrolases"/>
    <property type="match status" value="1"/>
</dbReference>
<reference evidence="1 2" key="1">
    <citation type="submission" date="2018-07" db="EMBL/GenBank/DDBJ databases">
        <title>Genomic Encyclopedia of Type Strains, Phase IV (KMG-IV): sequencing the most valuable type-strain genomes for metagenomic binning, comparative biology and taxonomic classification.</title>
        <authorList>
            <person name="Goeker M."/>
        </authorList>
    </citation>
    <scope>NUCLEOTIDE SEQUENCE [LARGE SCALE GENOMIC DNA]</scope>
    <source>
        <strain evidence="1 2">DSM 27696</strain>
    </source>
</reference>
<evidence type="ECO:0000313" key="1">
    <source>
        <dbReference type="EMBL" id="RCW63389.1"/>
    </source>
</evidence>
<dbReference type="Gene3D" id="3.40.50.300">
    <property type="entry name" value="P-loop containing nucleotide triphosphate hydrolases"/>
    <property type="match status" value="1"/>
</dbReference>
<dbReference type="Proteomes" id="UP000252585">
    <property type="component" value="Unassembled WGS sequence"/>
</dbReference>
<accession>A0A368X6Q6</accession>
<dbReference type="EMBL" id="QPJJ01000018">
    <property type="protein sequence ID" value="RCW63389.1"/>
    <property type="molecule type" value="Genomic_DNA"/>
</dbReference>